<evidence type="ECO:0000313" key="2">
    <source>
        <dbReference type="Proteomes" id="UP000046395"/>
    </source>
</evidence>
<reference evidence="3" key="1">
    <citation type="submission" date="2019-12" db="UniProtKB">
        <authorList>
            <consortium name="WormBaseParasite"/>
        </authorList>
    </citation>
    <scope>IDENTIFICATION</scope>
</reference>
<name>A0A5S6QUT1_TRIMR</name>
<dbReference type="AlphaFoldDB" id="A0A5S6QUT1"/>
<accession>A0A5S6QUT1</accession>
<protein>
    <submittedName>
        <fullName evidence="3">Uncharacterized protein</fullName>
    </submittedName>
</protein>
<evidence type="ECO:0000256" key="1">
    <source>
        <dbReference type="SAM" id="SignalP"/>
    </source>
</evidence>
<sequence length="168" mass="19878">MWTPRHFILAALLIVTIRRGHDVHANGGHSAEKRSTKFSHTFGKIYNNQIMCMQRSREYGQFVAEMEIDDKPTFRLRCHCTKVARRTLCRYFTPFDGKWLQVAKHYLKAKECYDQLRFTMRVQKARLSLFILDDDFYDQRRAAWGHPKKSNNLDGVRIRLSGYDVTLC</sequence>
<feature type="chain" id="PRO_5024319321" evidence="1">
    <location>
        <begin position="21"/>
        <end position="168"/>
    </location>
</feature>
<proteinExistence type="predicted"/>
<dbReference type="WBParaSite" id="TMUE_3000010883.1">
    <property type="protein sequence ID" value="TMUE_3000010883.1"/>
    <property type="gene ID" value="WBGene00292078"/>
</dbReference>
<keyword evidence="2" id="KW-1185">Reference proteome</keyword>
<dbReference type="Proteomes" id="UP000046395">
    <property type="component" value="Unassembled WGS sequence"/>
</dbReference>
<feature type="signal peptide" evidence="1">
    <location>
        <begin position="1"/>
        <end position="20"/>
    </location>
</feature>
<evidence type="ECO:0000313" key="3">
    <source>
        <dbReference type="WBParaSite" id="TMUE_3000010883.1"/>
    </source>
</evidence>
<keyword evidence="1" id="KW-0732">Signal</keyword>
<organism evidence="2 3">
    <name type="scientific">Trichuris muris</name>
    <name type="common">Mouse whipworm</name>
    <dbReference type="NCBI Taxonomy" id="70415"/>
    <lineage>
        <taxon>Eukaryota</taxon>
        <taxon>Metazoa</taxon>
        <taxon>Ecdysozoa</taxon>
        <taxon>Nematoda</taxon>
        <taxon>Enoplea</taxon>
        <taxon>Dorylaimia</taxon>
        <taxon>Trichinellida</taxon>
        <taxon>Trichuridae</taxon>
        <taxon>Trichuris</taxon>
    </lineage>
</organism>